<evidence type="ECO:0000256" key="3">
    <source>
        <dbReference type="ARBA" id="ARBA00007118"/>
    </source>
</evidence>
<dbReference type="Pfam" id="PF02752">
    <property type="entry name" value="Arrestin_C"/>
    <property type="match status" value="1"/>
</dbReference>
<evidence type="ECO:0000313" key="10">
    <source>
        <dbReference type="Proteomes" id="UP000050424"/>
    </source>
</evidence>
<feature type="domain" description="Arrestin C-terminal-like" evidence="8">
    <location>
        <begin position="334"/>
        <end position="486"/>
    </location>
</feature>
<evidence type="ECO:0000256" key="4">
    <source>
        <dbReference type="ARBA" id="ARBA00022490"/>
    </source>
</evidence>
<dbReference type="PANTHER" id="PTHR43035:SF1">
    <property type="entry name" value="FATTY ACID REPRESSION MUTANT PROTEIN 2-RELATED"/>
    <property type="match status" value="1"/>
</dbReference>
<proteinExistence type="inferred from homology"/>
<feature type="region of interest" description="Disordered" evidence="7">
    <location>
        <begin position="561"/>
        <end position="580"/>
    </location>
</feature>
<organism evidence="9 10">
    <name type="scientific">Neonectria ditissima</name>
    <dbReference type="NCBI Taxonomy" id="78410"/>
    <lineage>
        <taxon>Eukaryota</taxon>
        <taxon>Fungi</taxon>
        <taxon>Dikarya</taxon>
        <taxon>Ascomycota</taxon>
        <taxon>Pezizomycotina</taxon>
        <taxon>Sordariomycetes</taxon>
        <taxon>Hypocreomycetidae</taxon>
        <taxon>Hypocreales</taxon>
        <taxon>Nectriaceae</taxon>
        <taxon>Neonectria</taxon>
    </lineage>
</organism>
<name>A0A0P7BAK2_9HYPO</name>
<dbReference type="SUPFAM" id="SSF81296">
    <property type="entry name" value="E set domains"/>
    <property type="match status" value="1"/>
</dbReference>
<dbReference type="InterPro" id="IPR011021">
    <property type="entry name" value="Arrestin-like_N"/>
</dbReference>
<dbReference type="SUPFAM" id="SSF55469">
    <property type="entry name" value="FMN-dependent nitroreductase-like"/>
    <property type="match status" value="1"/>
</dbReference>
<keyword evidence="5" id="KW-0560">Oxidoreductase</keyword>
<comment type="caution">
    <text evidence="9">The sequence shown here is derived from an EMBL/GenBank/DDBJ whole genome shotgun (WGS) entry which is preliminary data.</text>
</comment>
<dbReference type="STRING" id="78410.A0A0P7BAK2"/>
<protein>
    <recommendedName>
        <fullName evidence="8">Arrestin C-terminal-like domain-containing protein</fullName>
    </recommendedName>
</protein>
<evidence type="ECO:0000259" key="8">
    <source>
        <dbReference type="SMART" id="SM01017"/>
    </source>
</evidence>
<dbReference type="OrthoDB" id="2333384at2759"/>
<dbReference type="PANTHER" id="PTHR43035">
    <property type="entry name" value="FATTY ACID REPRESSION MUTANT PROTEIN 2-RELATED"/>
    <property type="match status" value="1"/>
</dbReference>
<dbReference type="SMART" id="SM01017">
    <property type="entry name" value="Arrestin_C"/>
    <property type="match status" value="1"/>
</dbReference>
<sequence length="634" mass="71462">MADKLSYLEAVHNRRSIYQLKRSSPISDDRIEEIIHQAVEDVPSSFNSQSTRLVVLLKEDHHKFWNIVIDALKAIVPADSWPKTEKRIVGFRDAYGSVLFYEDPKVISDLQAKYAIYADRFPQWSEHTSGMHQYAIWTALEAEGFGANIQHYNPLPDQRAAEVWNIPQEWQLKAQLVFGALENDIVVFQGSEHESAAQLLKGVLVLCLQSPLRVEDVNLRLVGTLRHSWTDFGVLGSKINILQQQWASFVNANGTGETLPAGNYEWPFEYLLPGDTAESIEGIAEAYLTYTLKATISRDKFARDLHAHKALRIVRTLSANSLEFMYAMSIENVWLNKVDYEISIPSKAAVFGNAITLKTRFTPLVKGLDISSITASLLEVRECHIPNLTFPHDKNHRTERIVSTWKIKVTREEDWQSTIEDTIQEGWVVNKRLDLPKQFGQCMQDLNIHGIKVRHKLKVFVPLRNADGHISELAVALPVYIYISPNISLDGQRNLLFPPPRPSSVGTETAVPPGYGDHILDQLYQEIGDENTGIQLQPSSAANLRPDLDLLRPVIHTEQVSTAASLPQQTDHGDTVGSSAGQVDLDANALYELNRVPTYRTAIRTTLRPHSQFDNSLLPDYQTAAGSRDQNHRE</sequence>
<dbReference type="CDD" id="cd02140">
    <property type="entry name" value="Frm2-like"/>
    <property type="match status" value="1"/>
</dbReference>
<dbReference type="InterPro" id="IPR000415">
    <property type="entry name" value="Nitroreductase-like"/>
</dbReference>
<evidence type="ECO:0000256" key="2">
    <source>
        <dbReference type="ARBA" id="ARBA00004496"/>
    </source>
</evidence>
<dbReference type="InterPro" id="IPR033877">
    <property type="entry name" value="Frm2/Hbn1"/>
</dbReference>
<dbReference type="Proteomes" id="UP000050424">
    <property type="component" value="Unassembled WGS sequence"/>
</dbReference>
<keyword evidence="10" id="KW-1185">Reference proteome</keyword>
<dbReference type="InterPro" id="IPR014756">
    <property type="entry name" value="Ig_E-set"/>
</dbReference>
<reference evidence="9 10" key="1">
    <citation type="submission" date="2015-09" db="EMBL/GenBank/DDBJ databases">
        <title>Draft genome of a European isolate of the apple canker pathogen Neonectria ditissima.</title>
        <authorList>
            <person name="Gomez-Cortecero A."/>
            <person name="Harrison R.J."/>
            <person name="Armitage A.D."/>
        </authorList>
    </citation>
    <scope>NUCLEOTIDE SEQUENCE [LARGE SCALE GENOMIC DNA]</scope>
    <source>
        <strain evidence="9 10">R09/05</strain>
    </source>
</reference>
<dbReference type="Gene3D" id="3.40.109.10">
    <property type="entry name" value="NADH Oxidase"/>
    <property type="match status" value="1"/>
</dbReference>
<dbReference type="InterPro" id="IPR029479">
    <property type="entry name" value="Nitroreductase"/>
</dbReference>
<accession>A0A0P7BAK2</accession>
<dbReference type="InterPro" id="IPR011022">
    <property type="entry name" value="Arrestin_C-like"/>
</dbReference>
<dbReference type="Pfam" id="PF00881">
    <property type="entry name" value="Nitroreductase"/>
    <property type="match status" value="1"/>
</dbReference>
<evidence type="ECO:0000256" key="7">
    <source>
        <dbReference type="SAM" id="MobiDB-lite"/>
    </source>
</evidence>
<evidence type="ECO:0000256" key="5">
    <source>
        <dbReference type="ARBA" id="ARBA00023002"/>
    </source>
</evidence>
<evidence type="ECO:0000256" key="1">
    <source>
        <dbReference type="ARBA" id="ARBA00004123"/>
    </source>
</evidence>
<dbReference type="EMBL" id="LKCW01000153">
    <property type="protein sequence ID" value="KPM37790.1"/>
    <property type="molecule type" value="Genomic_DNA"/>
</dbReference>
<feature type="region of interest" description="Disordered" evidence="7">
    <location>
        <begin position="612"/>
        <end position="634"/>
    </location>
</feature>
<dbReference type="Pfam" id="PF00339">
    <property type="entry name" value="Arrestin_N"/>
    <property type="match status" value="1"/>
</dbReference>
<dbReference type="AlphaFoldDB" id="A0A0P7BAK2"/>
<evidence type="ECO:0000313" key="9">
    <source>
        <dbReference type="EMBL" id="KPM37790.1"/>
    </source>
</evidence>
<keyword evidence="4" id="KW-0963">Cytoplasm</keyword>
<evidence type="ECO:0000256" key="6">
    <source>
        <dbReference type="ARBA" id="ARBA00023242"/>
    </source>
</evidence>
<dbReference type="FunFam" id="3.40.109.10:FF:000001">
    <property type="entry name" value="Nitroreductase family"/>
    <property type="match status" value="1"/>
</dbReference>
<dbReference type="GO" id="GO:0005634">
    <property type="term" value="C:nucleus"/>
    <property type="evidence" value="ECO:0007669"/>
    <property type="project" value="UniProtKB-SubCell"/>
</dbReference>
<dbReference type="GO" id="GO:0034599">
    <property type="term" value="P:cellular response to oxidative stress"/>
    <property type="evidence" value="ECO:0007669"/>
    <property type="project" value="InterPro"/>
</dbReference>
<gene>
    <name evidence="9" type="ORF">AK830_g8774</name>
</gene>
<keyword evidence="6" id="KW-0539">Nucleus</keyword>
<dbReference type="GO" id="GO:0005737">
    <property type="term" value="C:cytoplasm"/>
    <property type="evidence" value="ECO:0007669"/>
    <property type="project" value="UniProtKB-SubCell"/>
</dbReference>
<dbReference type="GO" id="GO:0016491">
    <property type="term" value="F:oxidoreductase activity"/>
    <property type="evidence" value="ECO:0007669"/>
    <property type="project" value="UniProtKB-KW"/>
</dbReference>
<comment type="similarity">
    <text evidence="3">Belongs to the nitroreductase family.</text>
</comment>
<comment type="subcellular location">
    <subcellularLocation>
        <location evidence="2">Cytoplasm</location>
    </subcellularLocation>
    <subcellularLocation>
        <location evidence="1">Nucleus</location>
    </subcellularLocation>
</comment>